<reference evidence="1 2" key="1">
    <citation type="journal article" date="2016" name="Nat. Commun.">
        <title>Thousands of microbial genomes shed light on interconnected biogeochemical processes in an aquifer system.</title>
        <authorList>
            <person name="Anantharaman K."/>
            <person name="Brown C.T."/>
            <person name="Hug L.A."/>
            <person name="Sharon I."/>
            <person name="Castelle C.J."/>
            <person name="Probst A.J."/>
            <person name="Thomas B.C."/>
            <person name="Singh A."/>
            <person name="Wilkins M.J."/>
            <person name="Karaoz U."/>
            <person name="Brodie E.L."/>
            <person name="Williams K.H."/>
            <person name="Hubbard S.S."/>
            <person name="Banfield J.F."/>
        </authorList>
    </citation>
    <scope>NUCLEOTIDE SEQUENCE [LARGE SCALE GENOMIC DNA]</scope>
</reference>
<protein>
    <submittedName>
        <fullName evidence="1">Uncharacterized protein</fullName>
    </submittedName>
</protein>
<dbReference type="Proteomes" id="UP000177152">
    <property type="component" value="Unassembled WGS sequence"/>
</dbReference>
<evidence type="ECO:0000313" key="1">
    <source>
        <dbReference type="EMBL" id="OGZ94606.1"/>
    </source>
</evidence>
<organism evidence="1 2">
    <name type="scientific">Candidatus Sungbacteria bacterium RIFCSPHIGHO2_01_FULL_47_32</name>
    <dbReference type="NCBI Taxonomy" id="1802264"/>
    <lineage>
        <taxon>Bacteria</taxon>
        <taxon>Candidatus Sungiibacteriota</taxon>
    </lineage>
</organism>
<dbReference type="AlphaFoldDB" id="A0A1G2K5A7"/>
<evidence type="ECO:0000313" key="2">
    <source>
        <dbReference type="Proteomes" id="UP000177152"/>
    </source>
</evidence>
<name>A0A1G2K5A7_9BACT</name>
<dbReference type="EMBL" id="MHQC01000032">
    <property type="protein sequence ID" value="OGZ94606.1"/>
    <property type="molecule type" value="Genomic_DNA"/>
</dbReference>
<sequence length="119" mass="13663">MRYKIFMNQNTNKAKFRCVLHGSFRKHFGEIQRIHRLFTDAGIEVLEPSASEVIGTKDGFAMLSTDTETDSRMIELLYLHNLKRLGENGFSYFVNPEGYLGKSASYELGIARRNTPLRV</sequence>
<proteinExistence type="predicted"/>
<comment type="caution">
    <text evidence="1">The sequence shown here is derived from an EMBL/GenBank/DDBJ whole genome shotgun (WGS) entry which is preliminary data.</text>
</comment>
<gene>
    <name evidence="1" type="ORF">A2633_01145</name>
</gene>
<accession>A0A1G2K5A7</accession>